<name>A0A366DYK6_9HYPH</name>
<feature type="chain" id="PRO_5016875557" description="TPR repeat protein" evidence="1">
    <location>
        <begin position="29"/>
        <end position="259"/>
    </location>
</feature>
<dbReference type="Proteomes" id="UP000252893">
    <property type="component" value="Unassembled WGS sequence"/>
</dbReference>
<dbReference type="PANTHER" id="PTHR11102">
    <property type="entry name" value="SEL-1-LIKE PROTEIN"/>
    <property type="match status" value="1"/>
</dbReference>
<dbReference type="SUPFAM" id="SSF81901">
    <property type="entry name" value="HCP-like"/>
    <property type="match status" value="1"/>
</dbReference>
<protein>
    <recommendedName>
        <fullName evidence="4">TPR repeat protein</fullName>
    </recommendedName>
</protein>
<evidence type="ECO:0000256" key="1">
    <source>
        <dbReference type="SAM" id="SignalP"/>
    </source>
</evidence>
<dbReference type="Pfam" id="PF08238">
    <property type="entry name" value="Sel1"/>
    <property type="match status" value="4"/>
</dbReference>
<dbReference type="EMBL" id="QNRH01000004">
    <property type="protein sequence ID" value="RBO95137.1"/>
    <property type="molecule type" value="Genomic_DNA"/>
</dbReference>
<accession>A0A366DYK6</accession>
<evidence type="ECO:0000313" key="3">
    <source>
        <dbReference type="Proteomes" id="UP000252893"/>
    </source>
</evidence>
<reference evidence="2 3" key="1">
    <citation type="submission" date="2018-06" db="EMBL/GenBank/DDBJ databases">
        <title>Genomic Encyclopedia of Type Strains, Phase IV (KMG-IV): sequencing the most valuable type-strain genomes for metagenomic binning, comparative biology and taxonomic classification.</title>
        <authorList>
            <person name="Goeker M."/>
        </authorList>
    </citation>
    <scope>NUCLEOTIDE SEQUENCE [LARGE SCALE GENOMIC DNA]</scope>
    <source>
        <strain evidence="2 3">DSM 25619</strain>
    </source>
</reference>
<dbReference type="AlphaFoldDB" id="A0A366DYK6"/>
<proteinExistence type="predicted"/>
<dbReference type="InterPro" id="IPR050767">
    <property type="entry name" value="Sel1_AlgK"/>
</dbReference>
<keyword evidence="3" id="KW-1185">Reference proteome</keyword>
<gene>
    <name evidence="2" type="ORF">DFR47_104506</name>
</gene>
<keyword evidence="1" id="KW-0732">Signal</keyword>
<comment type="caution">
    <text evidence="2">The sequence shown here is derived from an EMBL/GenBank/DDBJ whole genome shotgun (WGS) entry which is preliminary data.</text>
</comment>
<evidence type="ECO:0000313" key="2">
    <source>
        <dbReference type="EMBL" id="RBO95137.1"/>
    </source>
</evidence>
<feature type="signal peptide" evidence="1">
    <location>
        <begin position="1"/>
        <end position="28"/>
    </location>
</feature>
<dbReference type="InterPro" id="IPR006597">
    <property type="entry name" value="Sel1-like"/>
</dbReference>
<evidence type="ECO:0008006" key="4">
    <source>
        <dbReference type="Google" id="ProtNLM"/>
    </source>
</evidence>
<dbReference type="InterPro" id="IPR011990">
    <property type="entry name" value="TPR-like_helical_dom_sf"/>
</dbReference>
<dbReference type="PANTHER" id="PTHR11102:SF160">
    <property type="entry name" value="ERAD-ASSOCIATED E3 UBIQUITIN-PROTEIN LIGASE COMPONENT HRD3"/>
    <property type="match status" value="1"/>
</dbReference>
<dbReference type="SMART" id="SM00671">
    <property type="entry name" value="SEL1"/>
    <property type="match status" value="3"/>
</dbReference>
<sequence>MIGSFKKIAYSVCGVGVALTVVCSSAFAFDIPDNADKKSNPFEVFKFGVSAFKSGHKDEAVKALRYAADQGHPGANWKLASMYAQGDGVPEDDYAAYKIFEKIVHEGAEPGSENESYVAGALVQLARYMKRGIPDSPVRSNPDMARDLYTLAASNFGDPTAQYELGAMLLKGDGVEKNTTQAARWFRLSANKGNANAQAMLGNMLFQAGKTVRGLAMLTSAFERCSDKDCEWIRSMQEQAFSVAGEADRRNAIALIGQH</sequence>
<dbReference type="Gene3D" id="1.25.40.10">
    <property type="entry name" value="Tetratricopeptide repeat domain"/>
    <property type="match status" value="1"/>
</dbReference>
<organism evidence="2 3">
    <name type="scientific">Pseudochrobactrum asaccharolyticum</name>
    <dbReference type="NCBI Taxonomy" id="354351"/>
    <lineage>
        <taxon>Bacteria</taxon>
        <taxon>Pseudomonadati</taxon>
        <taxon>Pseudomonadota</taxon>
        <taxon>Alphaproteobacteria</taxon>
        <taxon>Hyphomicrobiales</taxon>
        <taxon>Brucellaceae</taxon>
        <taxon>Pseudochrobactrum</taxon>
    </lineage>
</organism>